<dbReference type="EMBL" id="JANJQO010001030">
    <property type="protein sequence ID" value="KAJ2973089.1"/>
    <property type="molecule type" value="Genomic_DNA"/>
</dbReference>
<evidence type="ECO:0000313" key="1">
    <source>
        <dbReference type="EMBL" id="KAJ2973089.1"/>
    </source>
</evidence>
<keyword evidence="2" id="KW-1185">Reference proteome</keyword>
<accession>A0ACC1N3S4</accession>
<comment type="caution">
    <text evidence="1">The sequence shown here is derived from an EMBL/GenBank/DDBJ whole genome shotgun (WGS) entry which is preliminary data.</text>
</comment>
<sequence>MTAIRAGVPTPDAVAQQQLEFWQSKSLDAPIQHAVTAGAAVKLVEEFKRESPNIHLQVLITGSAHLVGQAIGALGGEELVMGVAPPLTRDN</sequence>
<gene>
    <name evidence="1" type="ORF">NQ176_g6801</name>
</gene>
<evidence type="ECO:0000313" key="2">
    <source>
        <dbReference type="Proteomes" id="UP001143910"/>
    </source>
</evidence>
<organism evidence="1 2">
    <name type="scientific">Zarea fungicola</name>
    <dbReference type="NCBI Taxonomy" id="93591"/>
    <lineage>
        <taxon>Eukaryota</taxon>
        <taxon>Fungi</taxon>
        <taxon>Dikarya</taxon>
        <taxon>Ascomycota</taxon>
        <taxon>Pezizomycotina</taxon>
        <taxon>Sordariomycetes</taxon>
        <taxon>Hypocreomycetidae</taxon>
        <taxon>Hypocreales</taxon>
        <taxon>Cordycipitaceae</taxon>
        <taxon>Zarea</taxon>
    </lineage>
</organism>
<proteinExistence type="predicted"/>
<dbReference type="Proteomes" id="UP001143910">
    <property type="component" value="Unassembled WGS sequence"/>
</dbReference>
<reference evidence="1" key="1">
    <citation type="submission" date="2022-08" db="EMBL/GenBank/DDBJ databases">
        <title>Genome Sequence of Lecanicillium fungicola.</title>
        <authorList>
            <person name="Buettner E."/>
        </authorList>
    </citation>
    <scope>NUCLEOTIDE SEQUENCE</scope>
    <source>
        <strain evidence="1">Babe33</strain>
    </source>
</reference>
<name>A0ACC1N3S4_9HYPO</name>
<protein>
    <submittedName>
        <fullName evidence="1">Uncharacterized protein</fullName>
    </submittedName>
</protein>